<evidence type="ECO:0000256" key="7">
    <source>
        <dbReference type="RuleBase" id="RU363032"/>
    </source>
</evidence>
<feature type="region of interest" description="Disordered" evidence="8">
    <location>
        <begin position="1"/>
        <end position="20"/>
    </location>
</feature>
<dbReference type="RefSeq" id="WP_126626157.1">
    <property type="nucleotide sequence ID" value="NZ_BIFT01000001.1"/>
</dbReference>
<dbReference type="PROSITE" id="PS50928">
    <property type="entry name" value="ABC_TM1"/>
    <property type="match status" value="1"/>
</dbReference>
<dbReference type="GO" id="GO:0005886">
    <property type="term" value="C:plasma membrane"/>
    <property type="evidence" value="ECO:0007669"/>
    <property type="project" value="UniProtKB-SubCell"/>
</dbReference>
<accession>A0A402B2K9</accession>
<dbReference type="InterPro" id="IPR000515">
    <property type="entry name" value="MetI-like"/>
</dbReference>
<feature type="transmembrane region" description="Helical" evidence="7">
    <location>
        <begin position="95"/>
        <end position="119"/>
    </location>
</feature>
<comment type="similarity">
    <text evidence="7">Belongs to the binding-protein-dependent transport system permease family.</text>
</comment>
<dbReference type="PANTHER" id="PTHR43744">
    <property type="entry name" value="ABC TRANSPORTER PERMEASE PROTEIN MG189-RELATED-RELATED"/>
    <property type="match status" value="1"/>
</dbReference>
<evidence type="ECO:0000259" key="9">
    <source>
        <dbReference type="PROSITE" id="PS50928"/>
    </source>
</evidence>
<dbReference type="Gene3D" id="1.10.3720.10">
    <property type="entry name" value="MetI-like"/>
    <property type="match status" value="1"/>
</dbReference>
<keyword evidence="11" id="KW-1185">Reference proteome</keyword>
<evidence type="ECO:0000256" key="3">
    <source>
        <dbReference type="ARBA" id="ARBA00022475"/>
    </source>
</evidence>
<keyword evidence="5 7" id="KW-1133">Transmembrane helix</keyword>
<feature type="transmembrane region" description="Helical" evidence="7">
    <location>
        <begin position="264"/>
        <end position="285"/>
    </location>
</feature>
<organism evidence="10 11">
    <name type="scientific">Dictyobacter alpinus</name>
    <dbReference type="NCBI Taxonomy" id="2014873"/>
    <lineage>
        <taxon>Bacteria</taxon>
        <taxon>Bacillati</taxon>
        <taxon>Chloroflexota</taxon>
        <taxon>Ktedonobacteria</taxon>
        <taxon>Ktedonobacterales</taxon>
        <taxon>Dictyobacteraceae</taxon>
        <taxon>Dictyobacter</taxon>
    </lineage>
</organism>
<sequence length="299" mass="33567">MADVNLTTASELEERQDRQSRRNNSYKTRFYVGSTIINAILLILLVLTVVPFIYMISSAFKPNSEIFGTPLTLIPTHFTLENMSALLTNFPFARWAFNTATVAILGTITSLVLGSMAGFAFAKYDFPFKNVLFTVLLATMLIPGQVTLVPQFEVIRFLHWFNTYQALIVPRAVSAFTIFLMRQYTLSVPNELLDSARVDGATEFNIWWRIVVPLVRPGLAVVAILSFTALWNDYLWPLVVTTDPSMFVMNLGISSLVGPYDYQYGILLSGAVLAALPLIIIFFFFQKQFLQGLTEGALK</sequence>
<feature type="transmembrane region" description="Helical" evidence="7">
    <location>
        <begin position="30"/>
        <end position="54"/>
    </location>
</feature>
<evidence type="ECO:0000256" key="1">
    <source>
        <dbReference type="ARBA" id="ARBA00004651"/>
    </source>
</evidence>
<gene>
    <name evidence="10" type="ORF">KDA_10780</name>
</gene>
<feature type="transmembrane region" description="Helical" evidence="7">
    <location>
        <begin position="131"/>
        <end position="152"/>
    </location>
</feature>
<keyword evidence="2 7" id="KW-0813">Transport</keyword>
<evidence type="ECO:0000313" key="11">
    <source>
        <dbReference type="Proteomes" id="UP000287171"/>
    </source>
</evidence>
<dbReference type="InterPro" id="IPR035906">
    <property type="entry name" value="MetI-like_sf"/>
</dbReference>
<reference evidence="11" key="1">
    <citation type="submission" date="2018-12" db="EMBL/GenBank/DDBJ databases">
        <title>Tengunoibacter tsumagoiensis gen. nov., sp. nov., Dictyobacter kobayashii sp. nov., D. alpinus sp. nov., and D. joshuensis sp. nov. and description of Dictyobacteraceae fam. nov. within the order Ktedonobacterales isolated from Tengu-no-mugimeshi.</title>
        <authorList>
            <person name="Wang C.M."/>
            <person name="Zheng Y."/>
            <person name="Sakai Y."/>
            <person name="Toyoda A."/>
            <person name="Minakuchi Y."/>
            <person name="Abe K."/>
            <person name="Yokota A."/>
            <person name="Yabe S."/>
        </authorList>
    </citation>
    <scope>NUCLEOTIDE SEQUENCE [LARGE SCALE GENOMIC DNA]</scope>
    <source>
        <strain evidence="11">Uno16</strain>
    </source>
</reference>
<dbReference type="CDD" id="cd06261">
    <property type="entry name" value="TM_PBP2"/>
    <property type="match status" value="1"/>
</dbReference>
<dbReference type="OrthoDB" id="9771544at2"/>
<comment type="caution">
    <text evidence="10">The sequence shown here is derived from an EMBL/GenBank/DDBJ whole genome shotgun (WGS) entry which is preliminary data.</text>
</comment>
<evidence type="ECO:0000256" key="2">
    <source>
        <dbReference type="ARBA" id="ARBA00022448"/>
    </source>
</evidence>
<feature type="compositionally biased region" description="Polar residues" evidence="8">
    <location>
        <begin position="1"/>
        <end position="10"/>
    </location>
</feature>
<evidence type="ECO:0000256" key="5">
    <source>
        <dbReference type="ARBA" id="ARBA00022989"/>
    </source>
</evidence>
<feature type="transmembrane region" description="Helical" evidence="7">
    <location>
        <begin position="164"/>
        <end position="185"/>
    </location>
</feature>
<proteinExistence type="inferred from homology"/>
<feature type="domain" description="ABC transmembrane type-1" evidence="9">
    <location>
        <begin position="96"/>
        <end position="285"/>
    </location>
</feature>
<keyword evidence="6 7" id="KW-0472">Membrane</keyword>
<dbReference type="PANTHER" id="PTHR43744:SF8">
    <property type="entry name" value="SN-GLYCEROL-3-PHOSPHATE TRANSPORT SYSTEM PERMEASE PROTEIN UGPE"/>
    <property type="match status" value="1"/>
</dbReference>
<dbReference type="Proteomes" id="UP000287171">
    <property type="component" value="Unassembled WGS sequence"/>
</dbReference>
<dbReference type="GO" id="GO:0055085">
    <property type="term" value="P:transmembrane transport"/>
    <property type="evidence" value="ECO:0007669"/>
    <property type="project" value="InterPro"/>
</dbReference>
<comment type="subcellular location">
    <subcellularLocation>
        <location evidence="1 7">Cell membrane</location>
        <topology evidence="1 7">Multi-pass membrane protein</topology>
    </subcellularLocation>
</comment>
<evidence type="ECO:0000256" key="6">
    <source>
        <dbReference type="ARBA" id="ARBA00023136"/>
    </source>
</evidence>
<feature type="transmembrane region" description="Helical" evidence="7">
    <location>
        <begin position="206"/>
        <end position="231"/>
    </location>
</feature>
<keyword evidence="3" id="KW-1003">Cell membrane</keyword>
<evidence type="ECO:0000256" key="4">
    <source>
        <dbReference type="ARBA" id="ARBA00022692"/>
    </source>
</evidence>
<dbReference type="Pfam" id="PF00528">
    <property type="entry name" value="BPD_transp_1"/>
    <property type="match status" value="1"/>
</dbReference>
<keyword evidence="4 7" id="KW-0812">Transmembrane</keyword>
<evidence type="ECO:0000256" key="8">
    <source>
        <dbReference type="SAM" id="MobiDB-lite"/>
    </source>
</evidence>
<dbReference type="AlphaFoldDB" id="A0A402B2K9"/>
<evidence type="ECO:0000313" key="10">
    <source>
        <dbReference type="EMBL" id="GCE25594.1"/>
    </source>
</evidence>
<name>A0A402B2K9_9CHLR</name>
<dbReference type="SUPFAM" id="SSF161098">
    <property type="entry name" value="MetI-like"/>
    <property type="match status" value="1"/>
</dbReference>
<protein>
    <submittedName>
        <fullName evidence="10">Sugar ABC transporter permease</fullName>
    </submittedName>
</protein>
<dbReference type="EMBL" id="BIFT01000001">
    <property type="protein sequence ID" value="GCE25594.1"/>
    <property type="molecule type" value="Genomic_DNA"/>
</dbReference>